<name>F4X7N6_ACREC</name>
<dbReference type="AlphaFoldDB" id="F4X7N6"/>
<evidence type="ECO:0000313" key="2">
    <source>
        <dbReference type="Proteomes" id="UP000007755"/>
    </source>
</evidence>
<sequence>MEKVEKDAGPLISQEFSDIEERSFLNENFKGEFTNAFFAAKSIYEERNLLINKPPEKISSVSLAMTEEISKATLNVLNECIVDEELILFDESDEENFKEALSQQGVPKPSVVGARKEASRPPSCRDLHWTLIHRAPRKPGGSTKCTYKDLLWYRAGLEESSVASAKTFSPCHLRQSKGWDMRLGDLSLWPLTVYFEVFMKRLRSSLVRQKIILWSQASVIKIIGEGAGPSYPEMVRRIFPYKESLLLRPSPGRGEVYQDPPDDPSRL</sequence>
<keyword evidence="2" id="KW-1185">Reference proteome</keyword>
<accession>F4X7N6</accession>
<dbReference type="InParanoid" id="F4X7N6"/>
<dbReference type="EMBL" id="GL888862">
    <property type="protein sequence ID" value="EGI57565.1"/>
    <property type="molecule type" value="Genomic_DNA"/>
</dbReference>
<evidence type="ECO:0000313" key="1">
    <source>
        <dbReference type="EMBL" id="EGI57565.1"/>
    </source>
</evidence>
<reference evidence="1" key="1">
    <citation type="submission" date="2011-02" db="EMBL/GenBank/DDBJ databases">
        <title>The genome of the leaf-cutting ant Acromyrmex echinatior suggests key adaptations to social evolution and fungus farming.</title>
        <authorList>
            <person name="Nygaard S."/>
            <person name="Zhang G."/>
        </authorList>
    </citation>
    <scope>NUCLEOTIDE SEQUENCE</scope>
</reference>
<dbReference type="Proteomes" id="UP000007755">
    <property type="component" value="Unassembled WGS sequence"/>
</dbReference>
<protein>
    <submittedName>
        <fullName evidence="1">Uncharacterized protein</fullName>
    </submittedName>
</protein>
<organism evidence="2">
    <name type="scientific">Acromyrmex echinatior</name>
    <name type="common">Panamanian leafcutter ant</name>
    <name type="synonym">Acromyrmex octospinosus echinatior</name>
    <dbReference type="NCBI Taxonomy" id="103372"/>
    <lineage>
        <taxon>Eukaryota</taxon>
        <taxon>Metazoa</taxon>
        <taxon>Ecdysozoa</taxon>
        <taxon>Arthropoda</taxon>
        <taxon>Hexapoda</taxon>
        <taxon>Insecta</taxon>
        <taxon>Pterygota</taxon>
        <taxon>Neoptera</taxon>
        <taxon>Endopterygota</taxon>
        <taxon>Hymenoptera</taxon>
        <taxon>Apocrita</taxon>
        <taxon>Aculeata</taxon>
        <taxon>Formicoidea</taxon>
        <taxon>Formicidae</taxon>
        <taxon>Myrmicinae</taxon>
        <taxon>Acromyrmex</taxon>
    </lineage>
</organism>
<gene>
    <name evidence="1" type="ORF">G5I_14420</name>
</gene>
<proteinExistence type="predicted"/>